<dbReference type="EMBL" id="JAXABG010000003">
    <property type="protein sequence ID" value="MDX7082209.1"/>
    <property type="molecule type" value="Genomic_DNA"/>
</dbReference>
<proteinExistence type="predicted"/>
<organism evidence="1 2">
    <name type="scientific">Serratia marcescens</name>
    <dbReference type="NCBI Taxonomy" id="615"/>
    <lineage>
        <taxon>Bacteria</taxon>
        <taxon>Pseudomonadati</taxon>
        <taxon>Pseudomonadota</taxon>
        <taxon>Gammaproteobacteria</taxon>
        <taxon>Enterobacterales</taxon>
        <taxon>Yersiniaceae</taxon>
        <taxon>Serratia</taxon>
    </lineage>
</organism>
<gene>
    <name evidence="1" type="ORF">SJ435_07405</name>
</gene>
<reference evidence="1 2" key="1">
    <citation type="submission" date="2023-11" db="EMBL/GenBank/DDBJ databases">
        <title>Detection of rare carbapenemases in Enterobacterales - comparison of two colorimetric and two CIM-based carbapenemase assays.</title>
        <authorList>
            <person name="Schaffarczyk L."/>
            <person name="Noster J."/>
            <person name="Stelzer Y."/>
            <person name="Sattler J."/>
            <person name="Gatermann S."/>
            <person name="Hamprecht A."/>
        </authorList>
    </citation>
    <scope>NUCLEOTIDE SEQUENCE [LARGE SCALE GENOMIC DNA]</scope>
    <source>
        <strain evidence="1 2">CIM-Carb-136</strain>
    </source>
</reference>
<evidence type="ECO:0008006" key="3">
    <source>
        <dbReference type="Google" id="ProtNLM"/>
    </source>
</evidence>
<protein>
    <recommendedName>
        <fullName evidence="3">DUF4240 domain-containing protein</fullName>
    </recommendedName>
</protein>
<accession>A0ABD5IEL0</accession>
<sequence length="128" mass="15415">MINMFENNRLIDKLVFLNESNKNESVTINFYSWVHIIYGVIIFYGRKSEEEASYIINNTPMFTTPPKNFMEACMLGHEDEYYWSMVMSHGDRYFEKGFTRTAPDDYYEWEEGYIRDHQLEINTLVFND</sequence>
<dbReference type="RefSeq" id="WP_319856941.1">
    <property type="nucleotide sequence ID" value="NZ_JAXABG010000003.1"/>
</dbReference>
<dbReference type="AlphaFoldDB" id="A0ABD5IEL0"/>
<dbReference type="Proteomes" id="UP001275057">
    <property type="component" value="Unassembled WGS sequence"/>
</dbReference>
<evidence type="ECO:0000313" key="2">
    <source>
        <dbReference type="Proteomes" id="UP001275057"/>
    </source>
</evidence>
<comment type="caution">
    <text evidence="1">The sequence shown here is derived from an EMBL/GenBank/DDBJ whole genome shotgun (WGS) entry which is preliminary data.</text>
</comment>
<name>A0ABD5IEL0_SERMA</name>
<evidence type="ECO:0000313" key="1">
    <source>
        <dbReference type="EMBL" id="MDX7082209.1"/>
    </source>
</evidence>